<evidence type="ECO:0000313" key="2">
    <source>
        <dbReference type="Proteomes" id="UP000557307"/>
    </source>
</evidence>
<evidence type="ECO:0000313" key="1">
    <source>
        <dbReference type="EMBL" id="MBB5284215.1"/>
    </source>
</evidence>
<dbReference type="Proteomes" id="UP000557307">
    <property type="component" value="Unassembled WGS sequence"/>
</dbReference>
<comment type="caution">
    <text evidence="1">The sequence shown here is derived from an EMBL/GenBank/DDBJ whole genome shotgun (WGS) entry which is preliminary data.</text>
</comment>
<name>A0A840TMQ1_9BACT</name>
<keyword evidence="2" id="KW-1185">Reference proteome</keyword>
<accession>A0A840TMQ1</accession>
<protein>
    <submittedName>
        <fullName evidence="1">Uncharacterized protein</fullName>
    </submittedName>
</protein>
<dbReference type="EMBL" id="JACHGF010000003">
    <property type="protein sequence ID" value="MBB5284215.1"/>
    <property type="molecule type" value="Genomic_DNA"/>
</dbReference>
<organism evidence="1 2">
    <name type="scientific">Rhabdobacter roseus</name>
    <dbReference type="NCBI Taxonomy" id="1655419"/>
    <lineage>
        <taxon>Bacteria</taxon>
        <taxon>Pseudomonadati</taxon>
        <taxon>Bacteroidota</taxon>
        <taxon>Cytophagia</taxon>
        <taxon>Cytophagales</taxon>
        <taxon>Cytophagaceae</taxon>
        <taxon>Rhabdobacter</taxon>
    </lineage>
</organism>
<proteinExistence type="predicted"/>
<dbReference type="AlphaFoldDB" id="A0A840TMQ1"/>
<dbReference type="RefSeq" id="WP_184174170.1">
    <property type="nucleotide sequence ID" value="NZ_JACHGF010000003.1"/>
</dbReference>
<gene>
    <name evidence="1" type="ORF">HNQ92_002358</name>
</gene>
<reference evidence="1 2" key="1">
    <citation type="submission" date="2020-08" db="EMBL/GenBank/DDBJ databases">
        <title>Genomic Encyclopedia of Type Strains, Phase IV (KMG-IV): sequencing the most valuable type-strain genomes for metagenomic binning, comparative biology and taxonomic classification.</title>
        <authorList>
            <person name="Goeker M."/>
        </authorList>
    </citation>
    <scope>NUCLEOTIDE SEQUENCE [LARGE SCALE GENOMIC DNA]</scope>
    <source>
        <strain evidence="1 2">DSM 105074</strain>
    </source>
</reference>
<sequence>MKADESTNQNEEASLRPYQLVKVDEETGENAVMNKYLYFEGRPREYRFNGQSGQFNLYGDRILTDEKGRTLMAFSFQPIAYRIFEDTLFGRTVRELWAEIFFIDNENCVSSIMFNNTSVSELYRMMEPILYERQTLCDVLVTVRPEKVFSKSDPTRSWFIARFSYETALVEKVREMREFTRDCRIYRSETLTSSAQHKLISRSYYNAIESLEDYSLGTSNSAKAA</sequence>